<dbReference type="Proteomes" id="UP000828444">
    <property type="component" value="Segment"/>
</dbReference>
<sequence length="105" mass="11979">MTIEDYDEQFKREVLPDWATAYKPDGEIEVGRQLCTKDGRRCGNAFVLREGIGIPALVFIPTWEIITDAGNKLVCTKDEINEIWYVGEYISRLNSIPGLRHNPHA</sequence>
<keyword evidence="2" id="KW-1185">Reference proteome</keyword>
<evidence type="ECO:0000313" key="1">
    <source>
        <dbReference type="EMBL" id="QYN79827.1"/>
    </source>
</evidence>
<reference evidence="1" key="1">
    <citation type="journal article" date="2021" name="Viruses">
        <title>Novel Viruses That Lyse Plant and Human Strains of Kosakonia cowanii.</title>
        <authorList>
            <person name="Petrzik K."/>
            <person name="Brazdova S."/>
            <person name="Krawczyk K."/>
        </authorList>
    </citation>
    <scope>NUCLEOTIDE SEQUENCE</scope>
</reference>
<protein>
    <submittedName>
        <fullName evidence="1">Uncharacterized protein</fullName>
    </submittedName>
</protein>
<dbReference type="KEGG" id="vg:77934776"/>
<dbReference type="GeneID" id="77934776"/>
<dbReference type="EMBL" id="MZ348421">
    <property type="protein sequence ID" value="QYN79827.1"/>
    <property type="molecule type" value="Genomic_DNA"/>
</dbReference>
<evidence type="ECO:0000313" key="2">
    <source>
        <dbReference type="Proteomes" id="UP000828444"/>
    </source>
</evidence>
<organism evidence="1 2">
    <name type="scientific">Kosakonia phage Kc283</name>
    <dbReference type="NCBI Taxonomy" id="2863195"/>
    <lineage>
        <taxon>Viruses</taxon>
        <taxon>Duplodnaviria</taxon>
        <taxon>Heunggongvirae</taxon>
        <taxon>Uroviricota</taxon>
        <taxon>Caudoviricetes</taxon>
        <taxon>Schitoviridae</taxon>
        <taxon>Cbunavirus</taxon>
        <taxon>Cbunavirus Kc283</taxon>
    </lineage>
</organism>
<accession>A0AAE7WFG5</accession>
<dbReference type="RefSeq" id="YP_010658814.1">
    <property type="nucleotide sequence ID" value="NC_070861.1"/>
</dbReference>
<proteinExistence type="predicted"/>
<name>A0AAE7WFG5_9CAUD</name>